<feature type="transmembrane region" description="Helical" evidence="1">
    <location>
        <begin position="420"/>
        <end position="445"/>
    </location>
</feature>
<feature type="transmembrane region" description="Helical" evidence="1">
    <location>
        <begin position="15"/>
        <end position="33"/>
    </location>
</feature>
<reference evidence="2" key="1">
    <citation type="submission" date="2023-04" db="EMBL/GenBank/DDBJ databases">
        <title>Comparative genomic analysis of Cohnella hashimotonis sp. nov., isolated from the International Space Station.</title>
        <authorList>
            <person name="Venkateswaran K."/>
            <person name="Simpson A."/>
        </authorList>
    </citation>
    <scope>NUCLEOTIDE SEQUENCE</scope>
    <source>
        <strain evidence="2">F6_2S_P_1</strain>
    </source>
</reference>
<feature type="transmembrane region" description="Helical" evidence="1">
    <location>
        <begin position="500"/>
        <end position="522"/>
    </location>
</feature>
<feature type="transmembrane region" description="Helical" evidence="1">
    <location>
        <begin position="466"/>
        <end position="488"/>
    </location>
</feature>
<dbReference type="InterPro" id="IPR043748">
    <property type="entry name" value="DUF5693"/>
</dbReference>
<dbReference type="EMBL" id="JAGRPV010000002">
    <property type="protein sequence ID" value="MDI4650282.1"/>
    <property type="molecule type" value="Genomic_DNA"/>
</dbReference>
<feature type="transmembrane region" description="Helical" evidence="1">
    <location>
        <begin position="378"/>
        <end position="400"/>
    </location>
</feature>
<name>A0ABT6TTU8_9BACL</name>
<evidence type="ECO:0000313" key="2">
    <source>
        <dbReference type="EMBL" id="MDI4650282.1"/>
    </source>
</evidence>
<feature type="transmembrane region" description="Helical" evidence="1">
    <location>
        <begin position="613"/>
        <end position="633"/>
    </location>
</feature>
<comment type="caution">
    <text evidence="2">The sequence shown here is derived from an EMBL/GenBank/DDBJ whole genome shotgun (WGS) entry which is preliminary data.</text>
</comment>
<proteinExistence type="predicted"/>
<keyword evidence="1" id="KW-1133">Transmembrane helix</keyword>
<evidence type="ECO:0000256" key="1">
    <source>
        <dbReference type="SAM" id="Phobius"/>
    </source>
</evidence>
<keyword evidence="1" id="KW-0472">Membrane</keyword>
<keyword evidence="3" id="KW-1185">Reference proteome</keyword>
<dbReference type="RefSeq" id="WP_282913136.1">
    <property type="nucleotide sequence ID" value="NZ_JAGRPV010000002.1"/>
</dbReference>
<dbReference type="Pfam" id="PF18949">
    <property type="entry name" value="DUF5693"/>
    <property type="match status" value="1"/>
</dbReference>
<protein>
    <submittedName>
        <fullName evidence="2">DUF5693 family protein</fullName>
    </submittedName>
</protein>
<organism evidence="2 3">
    <name type="scientific">Cohnella hashimotonis</name>
    <dbReference type="NCBI Taxonomy" id="2826895"/>
    <lineage>
        <taxon>Bacteria</taxon>
        <taxon>Bacillati</taxon>
        <taxon>Bacillota</taxon>
        <taxon>Bacilli</taxon>
        <taxon>Bacillales</taxon>
        <taxon>Paenibacillaceae</taxon>
        <taxon>Cohnella</taxon>
    </lineage>
</organism>
<feature type="transmembrane region" description="Helical" evidence="1">
    <location>
        <begin position="645"/>
        <end position="665"/>
    </location>
</feature>
<gene>
    <name evidence="2" type="ORF">KB449_35460</name>
</gene>
<feature type="transmembrane region" description="Helical" evidence="1">
    <location>
        <begin position="534"/>
        <end position="558"/>
    </location>
</feature>
<accession>A0ABT6TTU8</accession>
<evidence type="ECO:0000313" key="3">
    <source>
        <dbReference type="Proteomes" id="UP001161691"/>
    </source>
</evidence>
<dbReference type="Proteomes" id="UP001161691">
    <property type="component" value="Unassembled WGS sequence"/>
</dbReference>
<keyword evidence="1" id="KW-0812">Transmembrane</keyword>
<sequence length="679" mass="74500">MPVWLEQWNRRLAKWLWWVVLIGVLGSLPVAYARVQTENSADKVEIIVDYKDILTIAATQADPKAFAAEQLKKLKDAGVNGMAVFESNLDELSLTGDVAVYSAQQAAQLVGELSQPGDNRTYVLFNKPDTEPAIKPIVEDAFNQAGISIESWSAKGRDGMIIGVGPDDARLRPMEPNPLAMQAIHDAGLMVVPRISDRTQPYDAARVSDWLAKFKAVGATRIIFDGEAVTGYNNQAEDKSLDDFAKQLKDGGFGIAVIENLRAPQLGMGALAQKLDYNAIRLHSVSESEMMVISPETLKDRLVLAVKDRNIRMIYLNAAPARDDKRARVTHPIDKTIITALAGDDGAIERMRDFGFETGEAHAFKIHKAPAEMVWRGLAIAGAVSLVALMIGLFLPPLLLPVTILGFIGGAGVLATNSSLLTQALALFAAIAAPTVSVVTLVRLLRARRNRPENFRMSAGRRLGSAIMLYVRTAILSVIAIPFVIALLNDITYELVLQQFRGVSLLHLAPIALVALYVFFYGSANGFWGNIRQLLVMPIKVFWVIIGVFLLAAGYYYLTRTGNGGSASGLEMKLRTFLETTFHVRPRFKEFAMGHPLMLLGLFLSLRYPKWPLVIIVAATIGQLSMVDTFAHIHTPAVLSATRDLLGLGIGFLIGLVLIVVWQVLERLWAAWRKQLATK</sequence>
<feature type="transmembrane region" description="Helical" evidence="1">
    <location>
        <begin position="588"/>
        <end position="606"/>
    </location>
</feature>